<sequence length="168" mass="18089">MFGSPRKGEHNLDRGAGIVVVSGKSWLGPASRFPAAAKEAAPPPADLPPGVSAVLWKLSVPAGVHEGLPEGLRQRGERRRPGDGIAAFERTLYSGNARFDRFLTDDSKALTAYQVQLGRVALVRDMINGCIENPARGRPLADGDPRMRAVEAYIYAKREGVKLDSGKK</sequence>
<organism evidence="1 2">
    <name type="scientific">Myxococcus xanthus</name>
    <dbReference type="NCBI Taxonomy" id="34"/>
    <lineage>
        <taxon>Bacteria</taxon>
        <taxon>Pseudomonadati</taxon>
        <taxon>Myxococcota</taxon>
        <taxon>Myxococcia</taxon>
        <taxon>Myxococcales</taxon>
        <taxon>Cystobacterineae</taxon>
        <taxon>Myxococcaceae</taxon>
        <taxon>Myxococcus</taxon>
    </lineage>
</organism>
<protein>
    <submittedName>
        <fullName evidence="1">Uncharacterized protein</fullName>
    </submittedName>
</protein>
<evidence type="ECO:0000313" key="1">
    <source>
        <dbReference type="EMBL" id="QDE71639.1"/>
    </source>
</evidence>
<proteinExistence type="predicted"/>
<dbReference type="InterPro" id="IPR036909">
    <property type="entry name" value="Cyt_c-like_dom_sf"/>
</dbReference>
<dbReference type="EMBL" id="CP017174">
    <property type="protein sequence ID" value="QDE71639.1"/>
    <property type="molecule type" value="Genomic_DNA"/>
</dbReference>
<reference evidence="1 2" key="1">
    <citation type="journal article" date="2019" name="Science">
        <title>Social genes are selection hotspots in kin groups of a soil microbe.</title>
        <authorList>
            <person name="Wielgoss S."/>
            <person name="Wolfensberger R."/>
            <person name="Sun L."/>
            <person name="Fiegna F."/>
            <person name="Velicer G.J."/>
        </authorList>
    </citation>
    <scope>NUCLEOTIDE SEQUENCE [LARGE SCALE GENOMIC DNA]</scope>
    <source>
        <strain evidence="1 2">MC3.5.9c15</strain>
    </source>
</reference>
<gene>
    <name evidence="1" type="ORF">BHS09_34205</name>
</gene>
<dbReference type="Proteomes" id="UP000320179">
    <property type="component" value="Chromosome"/>
</dbReference>
<dbReference type="GO" id="GO:0020037">
    <property type="term" value="F:heme binding"/>
    <property type="evidence" value="ECO:0007669"/>
    <property type="project" value="InterPro"/>
</dbReference>
<accession>A0AAE6G6U0</accession>
<dbReference type="RefSeq" id="WP_140800228.1">
    <property type="nucleotide sequence ID" value="NZ_CP017173.1"/>
</dbReference>
<dbReference type="AlphaFoldDB" id="A0AAE6G6U0"/>
<dbReference type="Gene3D" id="1.10.760.10">
    <property type="entry name" value="Cytochrome c-like domain"/>
    <property type="match status" value="1"/>
</dbReference>
<evidence type="ECO:0000313" key="2">
    <source>
        <dbReference type="Proteomes" id="UP000320179"/>
    </source>
</evidence>
<name>A0AAE6G6U0_MYXXA</name>
<dbReference type="SUPFAM" id="SSF46626">
    <property type="entry name" value="Cytochrome c"/>
    <property type="match status" value="1"/>
</dbReference>
<dbReference type="GO" id="GO:0009055">
    <property type="term" value="F:electron transfer activity"/>
    <property type="evidence" value="ECO:0007669"/>
    <property type="project" value="InterPro"/>
</dbReference>